<gene>
    <name evidence="4" type="ORF">TRUGW13939_11874</name>
</gene>
<feature type="transmembrane region" description="Helical" evidence="2">
    <location>
        <begin position="157"/>
        <end position="182"/>
    </location>
</feature>
<dbReference type="PANTHER" id="PTHR35152">
    <property type="entry name" value="DOMAIN SIGNALLING PROTEIN, PUTATIVE (AFU_ORTHOLOGUE AFUA_5G11310)-RELATED"/>
    <property type="match status" value="1"/>
</dbReference>
<dbReference type="Pfam" id="PF03707">
    <property type="entry name" value="MHYT"/>
    <property type="match status" value="1"/>
</dbReference>
<feature type="transmembrane region" description="Helical" evidence="2">
    <location>
        <begin position="234"/>
        <end position="258"/>
    </location>
</feature>
<dbReference type="InterPro" id="IPR005330">
    <property type="entry name" value="MHYT_dom"/>
</dbReference>
<dbReference type="GeneID" id="55999350"/>
<feature type="transmembrane region" description="Helical" evidence="2">
    <location>
        <begin position="54"/>
        <end position="75"/>
    </location>
</feature>
<evidence type="ECO:0000313" key="5">
    <source>
        <dbReference type="Proteomes" id="UP000509510"/>
    </source>
</evidence>
<evidence type="ECO:0000313" key="4">
    <source>
        <dbReference type="EMBL" id="QKX64698.1"/>
    </source>
</evidence>
<feature type="transmembrane region" description="Helical" evidence="2">
    <location>
        <begin position="194"/>
        <end position="214"/>
    </location>
</feature>
<dbReference type="AlphaFoldDB" id="A0A7H8RF79"/>
<evidence type="ECO:0000256" key="1">
    <source>
        <dbReference type="SAM" id="MobiDB-lite"/>
    </source>
</evidence>
<dbReference type="Proteomes" id="UP000509510">
    <property type="component" value="Chromosome VI"/>
</dbReference>
<name>A0A7H8RF79_TALRU</name>
<feature type="domain" description="MHYT" evidence="3">
    <location>
        <begin position="19"/>
        <end position="218"/>
    </location>
</feature>
<keyword evidence="2" id="KW-1133">Transmembrane helix</keyword>
<feature type="transmembrane region" description="Helical" evidence="2">
    <location>
        <begin position="127"/>
        <end position="145"/>
    </location>
</feature>
<protein>
    <recommendedName>
        <fullName evidence="3">MHYT domain-containing protein</fullName>
    </recommendedName>
</protein>
<proteinExistence type="predicted"/>
<feature type="transmembrane region" description="Helical" evidence="2">
    <location>
        <begin position="95"/>
        <end position="115"/>
    </location>
</feature>
<dbReference type="PANTHER" id="PTHR35152:SF1">
    <property type="entry name" value="DOMAIN SIGNALLING PROTEIN, PUTATIVE (AFU_ORTHOLOGUE AFUA_5G11310)-RELATED"/>
    <property type="match status" value="1"/>
</dbReference>
<dbReference type="RefSeq" id="XP_035350871.1">
    <property type="nucleotide sequence ID" value="XM_035494978.1"/>
</dbReference>
<reference evidence="5" key="1">
    <citation type="submission" date="2020-06" db="EMBL/GenBank/DDBJ databases">
        <title>A chromosome-scale genome assembly of Talaromyces rugulosus W13939.</title>
        <authorList>
            <person name="Wang B."/>
            <person name="Guo L."/>
            <person name="Ye K."/>
            <person name="Wang L."/>
        </authorList>
    </citation>
    <scope>NUCLEOTIDE SEQUENCE [LARGE SCALE GENOMIC DNA]</scope>
    <source>
        <strain evidence="5">W13939</strain>
    </source>
</reference>
<feature type="transmembrane region" description="Helical" evidence="2">
    <location>
        <begin position="794"/>
        <end position="815"/>
    </location>
</feature>
<dbReference type="EMBL" id="CP055903">
    <property type="protein sequence ID" value="QKX64698.1"/>
    <property type="molecule type" value="Genomic_DNA"/>
</dbReference>
<organism evidence="4 5">
    <name type="scientific">Talaromyces rugulosus</name>
    <name type="common">Penicillium rugulosum</name>
    <dbReference type="NCBI Taxonomy" id="121627"/>
    <lineage>
        <taxon>Eukaryota</taxon>
        <taxon>Fungi</taxon>
        <taxon>Dikarya</taxon>
        <taxon>Ascomycota</taxon>
        <taxon>Pezizomycotina</taxon>
        <taxon>Eurotiomycetes</taxon>
        <taxon>Eurotiomycetidae</taxon>
        <taxon>Eurotiales</taxon>
        <taxon>Trichocomaceae</taxon>
        <taxon>Talaromyces</taxon>
        <taxon>Talaromyces sect. Islandici</taxon>
    </lineage>
</organism>
<dbReference type="PROSITE" id="PS50924">
    <property type="entry name" value="MHYT"/>
    <property type="match status" value="1"/>
</dbReference>
<dbReference type="KEGG" id="trg:TRUGW13939_11874"/>
<feature type="transmembrane region" description="Helical" evidence="2">
    <location>
        <begin position="20"/>
        <end position="42"/>
    </location>
</feature>
<evidence type="ECO:0000259" key="3">
    <source>
        <dbReference type="PROSITE" id="PS50924"/>
    </source>
</evidence>
<accession>A0A7H8RF79</accession>
<sequence>MASPSQAMESGTVPMPVSYSGGFVALSYIISAMGSVTCLEMLHRRTSRSGLFNWYLLLTSSLSMGGIGIWSMHFIGNRAIYLGDGADSDQISYNVPFTILSIFLPMIVLCAAFYAISFEERPAMTRLAVGGVLTGGAICGMHYVGQLGISNYVCSYAVGNIVGAAMIAVFSAMLALTVFFRWKAAWADSWWRRLICAALLAGAVSGMHWTAAVGTTYRRVPGAMTGAQLSRTQTVIICSVLSFTSCVILSICAVVAGGNRRRSTTRARQLVLSCVFFDPAGRIMVTPQALLPTRKVVDRYIGRYMKDDDFSRTHPAFLWAFRASRNWSLVKDIIPFMKRTLQSDEEEINRLIHQRNAADNDPSADFGFDNLFKQFFCVSAQDLADEVRQPLSGLGELYPEVVSTSTQISRFQIRSSSSARSSRPQFGKGQLMFTVRQLSSQEEVARFMANGFRFAPIERIASTLASRIHVPAAELAAYLHDMHEYGRLRRGYPSGVHVVAFAMRPTVQEHFEVLAKLSSPIALPSSSLPVRSLDQADLDLISQMNDFTITTCLKHLTTFISDSSSIKSLQESPANTFSDHLYRAILELAASLPKNIASAVRFSGKPLSAPCRKQLVPSPDLEHCTLLCFRVVSALDTQISQPTLHRFVPLRLFRVQEQVNDGLVERGRFLRELNAEFASYSVQSMANRSSVPSSLLVSEETQRGRGGRRLFSWAAFAFTQRRGEHRHQELVSQESLVGQASGKKHDSVLSLSRNEIVINREVRIEVSQLDVDSRSKGAEGAARKSPFQWRFSRMTYFATVTIVTLIIFSLAYVYAEEPPFWPAARPTPPSGHPDNTDYDISSHPYAPGDSKASPLPSNPPSTSAHSSDDLDTAFDGSDWLVKPKDLRVVAVIFYGRRDRSSILECYTRQNLVSNGGWLDEVIWAANTDNQDDLAWINTVAADSNGEYKVVRMDQKGYGNVYEATFTDKKTIYVKIDDDVVFIEPQAIAKAVTTLISNPDALIVSANVVNSPALGWWHYHLDSAHSFKPELIPKKAELATRGNGLWKTSDLPFWEGDSALDFKEFDTFTDFFKVEEDEDIPKHRWLPTREEFDIYSSSVAATDAEGGPHLTQWAIGAQNHYSFFTNLENGELGKYGLGKDYGKGTTWHMRSHRISINFIVMRGSDVIEHMDLVTGHPKGDDEQQLTVEMPRILKRPVLVESHAIVSHFSYGPQRYLHKTDVLERYFNYANDNICPERSLIDPLSPDYKPGSNPPPSSRLRRDRRGTKSTDTA</sequence>
<keyword evidence="5" id="KW-1185">Reference proteome</keyword>
<dbReference type="OrthoDB" id="264015at2759"/>
<keyword evidence="2" id="KW-0812">Transmembrane</keyword>
<feature type="region of interest" description="Disordered" evidence="1">
    <location>
        <begin position="825"/>
        <end position="869"/>
    </location>
</feature>
<keyword evidence="2" id="KW-0472">Membrane</keyword>
<feature type="region of interest" description="Disordered" evidence="1">
    <location>
        <begin position="1238"/>
        <end position="1271"/>
    </location>
</feature>
<evidence type="ECO:0000256" key="2">
    <source>
        <dbReference type="SAM" id="Phobius"/>
    </source>
</evidence>